<dbReference type="HOGENOM" id="CLU_047141_0_0_1"/>
<name>A0A0D1Z374_9EURO</name>
<dbReference type="Proteomes" id="UP000054466">
    <property type="component" value="Unassembled WGS sequence"/>
</dbReference>
<dbReference type="VEuPathDB" id="FungiDB:PV07_12533"/>
<accession>A0A0D1Z374</accession>
<organism evidence="1 2">
    <name type="scientific">Cladophialophora immunda</name>
    <dbReference type="NCBI Taxonomy" id="569365"/>
    <lineage>
        <taxon>Eukaryota</taxon>
        <taxon>Fungi</taxon>
        <taxon>Dikarya</taxon>
        <taxon>Ascomycota</taxon>
        <taxon>Pezizomycotina</taxon>
        <taxon>Eurotiomycetes</taxon>
        <taxon>Chaetothyriomycetidae</taxon>
        <taxon>Chaetothyriales</taxon>
        <taxon>Herpotrichiellaceae</taxon>
        <taxon>Cladophialophora</taxon>
    </lineage>
</organism>
<reference evidence="1 2" key="1">
    <citation type="submission" date="2015-01" db="EMBL/GenBank/DDBJ databases">
        <title>The Genome Sequence of Cladophialophora immunda CBS83496.</title>
        <authorList>
            <consortium name="The Broad Institute Genomics Platform"/>
            <person name="Cuomo C."/>
            <person name="de Hoog S."/>
            <person name="Gorbushina A."/>
            <person name="Stielow B."/>
            <person name="Teixiera M."/>
            <person name="Abouelleil A."/>
            <person name="Chapman S.B."/>
            <person name="Priest M."/>
            <person name="Young S.K."/>
            <person name="Wortman J."/>
            <person name="Nusbaum C."/>
            <person name="Birren B."/>
        </authorList>
    </citation>
    <scope>NUCLEOTIDE SEQUENCE [LARGE SCALE GENOMIC DNA]</scope>
    <source>
        <strain evidence="1 2">CBS 83496</strain>
    </source>
</reference>
<dbReference type="OrthoDB" id="5418029at2759"/>
<evidence type="ECO:0000313" key="2">
    <source>
        <dbReference type="Proteomes" id="UP000054466"/>
    </source>
</evidence>
<dbReference type="EMBL" id="KN847050">
    <property type="protein sequence ID" value="KIW22070.1"/>
    <property type="molecule type" value="Genomic_DNA"/>
</dbReference>
<dbReference type="EMBL" id="KN847050">
    <property type="protein sequence ID" value="KIW22071.1"/>
    <property type="molecule type" value="Genomic_DNA"/>
</dbReference>
<dbReference type="RefSeq" id="XP_016242286.1">
    <property type="nucleotide sequence ID" value="XM_016400066.1"/>
</dbReference>
<gene>
    <name evidence="1" type="ORF">PV07_12533</name>
</gene>
<dbReference type="AlphaFoldDB" id="A0A0D1Z374"/>
<evidence type="ECO:0000313" key="1">
    <source>
        <dbReference type="EMBL" id="KIW22071.1"/>
    </source>
</evidence>
<proteinExistence type="predicted"/>
<keyword evidence="2" id="KW-1185">Reference proteome</keyword>
<sequence>MVENPKMAQVMILELMYKHQFNYSLLKELLREKNLDVSFSRVTYGEVAPKLGSLPTLQGEDIPTFEMFRARLPNSLFEEILDDVGIYQLQYGSPSRHPNEEARARFLSGYFNRIVAEFSGLMFNTPEAMLEGTIATKGHIEYQFKTYRGVTVVFIEVKLNVGNLTERLNCYAQVIAECDACAWMNSQNGFYVPIMAVLCDGQYFYFFKFEDRQETGRRVSRFFLGEFPDGHRRQSIPELDHGDDAVVYLHQTRLLCESLYYVFLSGYHEGLKGYWNQSVERRKSALRESTPKWHNATVLAGKALKEATLAWYLRRDDQLEKSKASADKAREYLVQSVDEVPWKRSRFVAPEEALDNL</sequence>
<protein>
    <submittedName>
        <fullName evidence="1">Uncharacterized protein</fullName>
    </submittedName>
</protein>
<dbReference type="GeneID" id="27351727"/>
<dbReference type="RefSeq" id="XP_016242287.1">
    <property type="nucleotide sequence ID" value="XM_016400067.1"/>
</dbReference>